<dbReference type="Gene3D" id="3.40.50.300">
    <property type="entry name" value="P-loop containing nucleotide triphosphate hydrolases"/>
    <property type="match status" value="1"/>
</dbReference>
<comment type="caution">
    <text evidence="1">The sequence shown here is derived from an EMBL/GenBank/DDBJ whole genome shotgun (WGS) entry which is preliminary data.</text>
</comment>
<organism evidence="1 2">
    <name type="scientific">Nocardioides flavescens</name>
    <dbReference type="NCBI Taxonomy" id="2691959"/>
    <lineage>
        <taxon>Bacteria</taxon>
        <taxon>Bacillati</taxon>
        <taxon>Actinomycetota</taxon>
        <taxon>Actinomycetes</taxon>
        <taxon>Propionibacteriales</taxon>
        <taxon>Nocardioidaceae</taxon>
        <taxon>Nocardioides</taxon>
    </lineage>
</organism>
<keyword evidence="2" id="KW-1185">Reference proteome</keyword>
<dbReference type="InterPro" id="IPR027417">
    <property type="entry name" value="P-loop_NTPase"/>
</dbReference>
<dbReference type="Proteomes" id="UP000473325">
    <property type="component" value="Unassembled WGS sequence"/>
</dbReference>
<accession>A0A6L7F4H0</accession>
<name>A0A6L7F4H0_9ACTN</name>
<protein>
    <submittedName>
        <fullName evidence="1">AAA family ATPase</fullName>
    </submittedName>
</protein>
<evidence type="ECO:0000313" key="1">
    <source>
        <dbReference type="EMBL" id="MXG92061.1"/>
    </source>
</evidence>
<dbReference type="RefSeq" id="WP_160879994.1">
    <property type="nucleotide sequence ID" value="NZ_WUEK01000017.1"/>
</dbReference>
<reference evidence="1 2" key="1">
    <citation type="submission" date="2019-12" db="EMBL/GenBank/DDBJ databases">
        <authorList>
            <person name="Kun Z."/>
        </authorList>
    </citation>
    <scope>NUCLEOTIDE SEQUENCE [LARGE SCALE GENOMIC DNA]</scope>
    <source>
        <strain evidence="1 2">YIM 123512</strain>
    </source>
</reference>
<proteinExistence type="predicted"/>
<dbReference type="AlphaFoldDB" id="A0A6L7F4H0"/>
<dbReference type="EMBL" id="WUEK01000017">
    <property type="protein sequence ID" value="MXG92061.1"/>
    <property type="molecule type" value="Genomic_DNA"/>
</dbReference>
<evidence type="ECO:0000313" key="2">
    <source>
        <dbReference type="Proteomes" id="UP000473325"/>
    </source>
</evidence>
<dbReference type="Pfam" id="PF13671">
    <property type="entry name" value="AAA_33"/>
    <property type="match status" value="1"/>
</dbReference>
<gene>
    <name evidence="1" type="ORF">GRQ65_21180</name>
</gene>
<sequence>MEPNVGRLFAPVGLPGSGKSTYLQTHFDVERQDVLVLDDHQANAIANSPDPQWSRGRGAATDALRDGRSVVISDVAYCHAAALERLVDVMKQDVPGVDVEVTYFANDPCGAKHNVRLGGRRTMDRELGLIDLLSPDYRPPDDAMPIVRGSAPSAEGA</sequence>